<dbReference type="EMBL" id="JAEACU010000009">
    <property type="protein sequence ID" value="KAH7518837.1"/>
    <property type="molecule type" value="Genomic_DNA"/>
</dbReference>
<dbReference type="SUPFAM" id="SSF57889">
    <property type="entry name" value="Cysteine-rich domain"/>
    <property type="match status" value="1"/>
</dbReference>
<feature type="domain" description="DC1" evidence="2">
    <location>
        <begin position="81"/>
        <end position="125"/>
    </location>
</feature>
<sequence>MIRNLLRKLWKVSIGKHRVYIRPPFSFPSISSSSPYEEGTLVQCPSQGVQDRLRPSLLRVRSLQPGCRMKLSRKPTLKHDLHEHPLAHSNEIGLPDHSTTLCAACNNPCNKDLFRCFPCNFNIHSPLCPCEDDGLS</sequence>
<protein>
    <recommendedName>
        <fullName evidence="2">DC1 domain-containing protein</fullName>
    </recommendedName>
</protein>
<keyword evidence="1" id="KW-0677">Repeat</keyword>
<evidence type="ECO:0000256" key="1">
    <source>
        <dbReference type="ARBA" id="ARBA00022737"/>
    </source>
</evidence>
<comment type="caution">
    <text evidence="3">The sequence shown here is derived from an EMBL/GenBank/DDBJ whole genome shotgun (WGS) entry which is preliminary data.</text>
</comment>
<dbReference type="InterPro" id="IPR046349">
    <property type="entry name" value="C1-like_sf"/>
</dbReference>
<reference evidence="3" key="1">
    <citation type="journal article" date="2021" name="Front. Plant Sci.">
        <title>Chromosome-Scale Genome Assembly for Chinese Sour Jujube and Insights Into Its Genome Evolution and Domestication Signature.</title>
        <authorList>
            <person name="Shen L.-Y."/>
            <person name="Luo H."/>
            <person name="Wang X.-L."/>
            <person name="Wang X.-M."/>
            <person name="Qiu X.-J."/>
            <person name="Liu H."/>
            <person name="Zhou S.-S."/>
            <person name="Jia K.-H."/>
            <person name="Nie S."/>
            <person name="Bao Y.-T."/>
            <person name="Zhang R.-G."/>
            <person name="Yun Q.-Z."/>
            <person name="Chai Y.-H."/>
            <person name="Lu J.-Y."/>
            <person name="Li Y."/>
            <person name="Zhao S.-W."/>
            <person name="Mao J.-F."/>
            <person name="Jia S.-G."/>
            <person name="Mao Y.-M."/>
        </authorList>
    </citation>
    <scope>NUCLEOTIDE SEQUENCE</scope>
    <source>
        <strain evidence="3">AT0</strain>
        <tissue evidence="3">Leaf</tissue>
    </source>
</reference>
<evidence type="ECO:0000313" key="4">
    <source>
        <dbReference type="Proteomes" id="UP000813462"/>
    </source>
</evidence>
<name>A0A978UVD7_ZIZJJ</name>
<accession>A0A978UVD7</accession>
<evidence type="ECO:0000313" key="3">
    <source>
        <dbReference type="EMBL" id="KAH7518837.1"/>
    </source>
</evidence>
<evidence type="ECO:0000259" key="2">
    <source>
        <dbReference type="Pfam" id="PF03107"/>
    </source>
</evidence>
<organism evidence="3 4">
    <name type="scientific">Ziziphus jujuba var. spinosa</name>
    <dbReference type="NCBI Taxonomy" id="714518"/>
    <lineage>
        <taxon>Eukaryota</taxon>
        <taxon>Viridiplantae</taxon>
        <taxon>Streptophyta</taxon>
        <taxon>Embryophyta</taxon>
        <taxon>Tracheophyta</taxon>
        <taxon>Spermatophyta</taxon>
        <taxon>Magnoliopsida</taxon>
        <taxon>eudicotyledons</taxon>
        <taxon>Gunneridae</taxon>
        <taxon>Pentapetalae</taxon>
        <taxon>rosids</taxon>
        <taxon>fabids</taxon>
        <taxon>Rosales</taxon>
        <taxon>Rhamnaceae</taxon>
        <taxon>Paliureae</taxon>
        <taxon>Ziziphus</taxon>
    </lineage>
</organism>
<dbReference type="Proteomes" id="UP000813462">
    <property type="component" value="Unassembled WGS sequence"/>
</dbReference>
<dbReference type="AlphaFoldDB" id="A0A978UVD7"/>
<dbReference type="InterPro" id="IPR004146">
    <property type="entry name" value="DC1"/>
</dbReference>
<gene>
    <name evidence="3" type="ORF">FEM48_Zijuj09G0213700</name>
</gene>
<dbReference type="Pfam" id="PF03107">
    <property type="entry name" value="C1_2"/>
    <property type="match status" value="1"/>
</dbReference>
<proteinExistence type="predicted"/>